<keyword evidence="1" id="KW-0472">Membrane</keyword>
<accession>A0A136PKJ3</accession>
<dbReference type="AlphaFoldDB" id="A0A136PKJ3"/>
<name>A0A136PKJ3_9ACTN</name>
<dbReference type="InterPro" id="IPR045645">
    <property type="entry name" value="DUF6403"/>
</dbReference>
<dbReference type="Proteomes" id="UP000070620">
    <property type="component" value="Unassembled WGS sequence"/>
</dbReference>
<sequence length="108" mass="11475">MAQPLLVWLLGGVLLLGAGFVTALLPRWRARAQDRVVAWSAARAAIDSAAVSRDAARRPVPEAERLLARAEHLAAGRGGPTAARTATGYARRADELWRADHRAEGGTA</sequence>
<keyword evidence="3" id="KW-1185">Reference proteome</keyword>
<evidence type="ECO:0000313" key="2">
    <source>
        <dbReference type="EMBL" id="KXK58913.1"/>
    </source>
</evidence>
<gene>
    <name evidence="2" type="ORF">AWW66_27110</name>
</gene>
<proteinExistence type="predicted"/>
<comment type="caution">
    <text evidence="2">The sequence shown here is derived from an EMBL/GenBank/DDBJ whole genome shotgun (WGS) entry which is preliminary data.</text>
</comment>
<feature type="transmembrane region" description="Helical" evidence="1">
    <location>
        <begin position="6"/>
        <end position="25"/>
    </location>
</feature>
<evidence type="ECO:0000313" key="3">
    <source>
        <dbReference type="Proteomes" id="UP000070620"/>
    </source>
</evidence>
<organism evidence="2 3">
    <name type="scientific">Micromonospora rosaria</name>
    <dbReference type="NCBI Taxonomy" id="47874"/>
    <lineage>
        <taxon>Bacteria</taxon>
        <taxon>Bacillati</taxon>
        <taxon>Actinomycetota</taxon>
        <taxon>Actinomycetes</taxon>
        <taxon>Micromonosporales</taxon>
        <taxon>Micromonosporaceae</taxon>
        <taxon>Micromonospora</taxon>
    </lineage>
</organism>
<evidence type="ECO:0000256" key="1">
    <source>
        <dbReference type="SAM" id="Phobius"/>
    </source>
</evidence>
<dbReference type="Pfam" id="PF19941">
    <property type="entry name" value="DUF6403"/>
    <property type="match status" value="1"/>
</dbReference>
<dbReference type="RefSeq" id="WP_067371993.1">
    <property type="nucleotide sequence ID" value="NZ_JBIUBN010000014.1"/>
</dbReference>
<keyword evidence="1" id="KW-0812">Transmembrane</keyword>
<keyword evidence="1" id="KW-1133">Transmembrane helix</keyword>
<reference evidence="2 3" key="1">
    <citation type="submission" date="2016-01" db="EMBL/GenBank/DDBJ databases">
        <title>Whole genome sequence and analysis of Micromonospora rosaria DSM 803, which can produce antibacterial substance rosamicin.</title>
        <authorList>
            <person name="Yang H."/>
            <person name="He X."/>
            <person name="Zhu D."/>
        </authorList>
    </citation>
    <scope>NUCLEOTIDE SEQUENCE [LARGE SCALE GENOMIC DNA]</scope>
    <source>
        <strain evidence="2 3">DSM 803</strain>
    </source>
</reference>
<dbReference type="EMBL" id="LRQV01000145">
    <property type="protein sequence ID" value="KXK58913.1"/>
    <property type="molecule type" value="Genomic_DNA"/>
</dbReference>
<protein>
    <submittedName>
        <fullName evidence="2">Uncharacterized protein</fullName>
    </submittedName>
</protein>